<dbReference type="GO" id="GO:0005770">
    <property type="term" value="C:late endosome"/>
    <property type="evidence" value="ECO:0007669"/>
    <property type="project" value="TreeGrafter"/>
</dbReference>
<dbReference type="GO" id="GO:0016197">
    <property type="term" value="P:endosomal transport"/>
    <property type="evidence" value="ECO:0007669"/>
    <property type="project" value="TreeGrafter"/>
</dbReference>
<keyword evidence="11" id="KW-1185">Reference proteome</keyword>
<proteinExistence type="inferred from homology"/>
<evidence type="ECO:0000313" key="10">
    <source>
        <dbReference type="EMBL" id="CAD5112127.1"/>
    </source>
</evidence>
<name>A0A7I8V771_9ANNE</name>
<dbReference type="GO" id="GO:0030119">
    <property type="term" value="C:AP-type membrane coat adaptor complex"/>
    <property type="evidence" value="ECO:0007669"/>
    <property type="project" value="TreeGrafter"/>
</dbReference>
<keyword evidence="5" id="KW-0653">Protein transport</keyword>
<evidence type="ECO:0000256" key="1">
    <source>
        <dbReference type="ARBA" id="ARBA00005324"/>
    </source>
</evidence>
<evidence type="ECO:0000256" key="4">
    <source>
        <dbReference type="ARBA" id="ARBA00022448"/>
    </source>
</evidence>
<reference evidence="10 11" key="1">
    <citation type="submission" date="2020-08" db="EMBL/GenBank/DDBJ databases">
        <authorList>
            <person name="Hejnol A."/>
        </authorList>
    </citation>
    <scope>NUCLEOTIDE SEQUENCE [LARGE SCALE GENOMIC DNA]</scope>
</reference>
<dbReference type="InterPro" id="IPR028565">
    <property type="entry name" value="MHD"/>
</dbReference>
<dbReference type="GO" id="GO:0005764">
    <property type="term" value="C:lysosome"/>
    <property type="evidence" value="ECO:0007669"/>
    <property type="project" value="TreeGrafter"/>
</dbReference>
<dbReference type="PROSITE" id="PS51072">
    <property type="entry name" value="MHD"/>
    <property type="match status" value="1"/>
</dbReference>
<evidence type="ECO:0000256" key="5">
    <source>
        <dbReference type="ARBA" id="ARBA00022927"/>
    </source>
</evidence>
<feature type="domain" description="MHD" evidence="9">
    <location>
        <begin position="158"/>
        <end position="421"/>
    </location>
</feature>
<comment type="subunit">
    <text evidence="2">Probably part of the adaptor protein complex 5 (AP-5) a tetramer composed of AP5B1, AP5M1, AP5S1 and AP5Z1.</text>
</comment>
<protein>
    <recommendedName>
        <fullName evidence="3">AP-5 complex subunit mu-1</fullName>
    </recommendedName>
    <alternativeName>
        <fullName evidence="8">Adaptor-related protein complex 5 subunit mu-1</fullName>
    </alternativeName>
</protein>
<gene>
    <name evidence="10" type="ORF">DGYR_LOCUS1326</name>
</gene>
<dbReference type="PANTHER" id="PTHR16082">
    <property type="entry name" value="AP-5 COMPLEX SUBUNIT MU-1"/>
    <property type="match status" value="1"/>
</dbReference>
<organism evidence="10 11">
    <name type="scientific">Dimorphilus gyrociliatus</name>
    <dbReference type="NCBI Taxonomy" id="2664684"/>
    <lineage>
        <taxon>Eukaryota</taxon>
        <taxon>Metazoa</taxon>
        <taxon>Spiralia</taxon>
        <taxon>Lophotrochozoa</taxon>
        <taxon>Annelida</taxon>
        <taxon>Polychaeta</taxon>
        <taxon>Polychaeta incertae sedis</taxon>
        <taxon>Dinophilidae</taxon>
        <taxon>Dimorphilus</taxon>
    </lineage>
</organism>
<sequence>MVVRAVFILNLNCNKLLYYKKFETVEKLCEERLGKDFVALPNGEDLERSVIHLLDLDKITENDLAEKDSCLTEDQKPLFRLKTEEGYIWPLAIIVQFNLLYGCVGVCDNDGPEIFGDLNNGSISESLSLLASAAEFLGNPPNNVDQQPCWRNIGKKGVNNLDFILSENIKYVQYDKLNLRDDWIVYGSLSVQGDISDSFNPEVSITIINKNYSSENVIDSLTTHPNIKSVEDTNRERDGKFTKKLKFSLPSQPLLPICNYSCTYNVIEPPILAFYKARGKENVEFILQLKISQRMKNNFELLELRFPFFHRGSIKDSNINCSQGQYTIRSNVLLWNVGNKINNKQLEAFIKGNLNFAKYEYNINQEQFCIENNCYAQATYKINDYTASGLMVDKDSFNVTPPVKVKTSFNRGFSSVEHKIWNSKGDVPHCFTAPDELTQ</sequence>
<comment type="similarity">
    <text evidence="1">Belongs to the adaptor complexes medium subunit family.</text>
</comment>
<dbReference type="OrthoDB" id="1877176at2759"/>
<dbReference type="EMBL" id="CAJFCJ010000002">
    <property type="protein sequence ID" value="CAD5112127.1"/>
    <property type="molecule type" value="Genomic_DNA"/>
</dbReference>
<dbReference type="InterPro" id="IPR039591">
    <property type="entry name" value="AP5M1"/>
</dbReference>
<dbReference type="Gene3D" id="2.60.40.1170">
    <property type="entry name" value="Mu homology domain, subdomain B"/>
    <property type="match status" value="2"/>
</dbReference>
<evidence type="ECO:0000256" key="6">
    <source>
        <dbReference type="ARBA" id="ARBA00023136"/>
    </source>
</evidence>
<evidence type="ECO:0000259" key="9">
    <source>
        <dbReference type="PROSITE" id="PS51072"/>
    </source>
</evidence>
<evidence type="ECO:0000313" key="11">
    <source>
        <dbReference type="Proteomes" id="UP000549394"/>
    </source>
</evidence>
<comment type="caution">
    <text evidence="10">The sequence shown here is derived from an EMBL/GenBank/DDBJ whole genome shotgun (WGS) entry which is preliminary data.</text>
</comment>
<dbReference type="InterPro" id="IPR036168">
    <property type="entry name" value="AP2_Mu_C_sf"/>
</dbReference>
<evidence type="ECO:0000256" key="7">
    <source>
        <dbReference type="ARBA" id="ARBA00029433"/>
    </source>
</evidence>
<dbReference type="PANTHER" id="PTHR16082:SF2">
    <property type="entry name" value="AP-5 COMPLEX SUBUNIT MU-1"/>
    <property type="match status" value="1"/>
</dbReference>
<dbReference type="AlphaFoldDB" id="A0A7I8V771"/>
<accession>A0A7I8V771</accession>
<dbReference type="Proteomes" id="UP000549394">
    <property type="component" value="Unassembled WGS sequence"/>
</dbReference>
<evidence type="ECO:0000256" key="3">
    <source>
        <dbReference type="ARBA" id="ARBA00021851"/>
    </source>
</evidence>
<dbReference type="GO" id="GO:0005829">
    <property type="term" value="C:cytosol"/>
    <property type="evidence" value="ECO:0007669"/>
    <property type="project" value="TreeGrafter"/>
</dbReference>
<comment type="subcellular location">
    <subcellularLocation>
        <location evidence="7">Endomembrane system</location>
        <topology evidence="7">Peripheral membrane protein</topology>
        <orientation evidence="7">Cytoplasmic side</orientation>
    </subcellularLocation>
</comment>
<evidence type="ECO:0000256" key="2">
    <source>
        <dbReference type="ARBA" id="ARBA00011174"/>
    </source>
</evidence>
<dbReference type="SUPFAM" id="SSF49447">
    <property type="entry name" value="Second domain of Mu2 adaptin subunit (ap50) of ap2 adaptor"/>
    <property type="match status" value="1"/>
</dbReference>
<keyword evidence="4" id="KW-0813">Transport</keyword>
<dbReference type="GO" id="GO:0015031">
    <property type="term" value="P:protein transport"/>
    <property type="evidence" value="ECO:0007669"/>
    <property type="project" value="UniProtKB-KW"/>
</dbReference>
<keyword evidence="6" id="KW-0472">Membrane</keyword>
<evidence type="ECO:0000256" key="8">
    <source>
        <dbReference type="ARBA" id="ARBA00030827"/>
    </source>
</evidence>